<dbReference type="EMBL" id="SJPS01000004">
    <property type="protein sequence ID" value="TWU26065.1"/>
    <property type="molecule type" value="Genomic_DNA"/>
</dbReference>
<keyword evidence="2" id="KW-1185">Reference proteome</keyword>
<proteinExistence type="predicted"/>
<evidence type="ECO:0000313" key="1">
    <source>
        <dbReference type="EMBL" id="TWU26065.1"/>
    </source>
</evidence>
<comment type="caution">
    <text evidence="1">The sequence shown here is derived from an EMBL/GenBank/DDBJ whole genome shotgun (WGS) entry which is preliminary data.</text>
</comment>
<accession>A0A5C6CPU4</accession>
<organism evidence="1 2">
    <name type="scientific">Bythopirellula polymerisocia</name>
    <dbReference type="NCBI Taxonomy" id="2528003"/>
    <lineage>
        <taxon>Bacteria</taxon>
        <taxon>Pseudomonadati</taxon>
        <taxon>Planctomycetota</taxon>
        <taxon>Planctomycetia</taxon>
        <taxon>Pirellulales</taxon>
        <taxon>Lacipirellulaceae</taxon>
        <taxon>Bythopirellula</taxon>
    </lineage>
</organism>
<gene>
    <name evidence="1" type="ORF">Pla144_32820</name>
</gene>
<name>A0A5C6CPU4_9BACT</name>
<dbReference type="Proteomes" id="UP000318437">
    <property type="component" value="Unassembled WGS sequence"/>
</dbReference>
<protein>
    <submittedName>
        <fullName evidence="1">Uncharacterized protein</fullName>
    </submittedName>
</protein>
<sequence>MVSVCTNSLKPQSPTDSILLNMLQERSCLSDESKKVARSALDVYRDGEDNIINVKIGRWRVLSSNVHRRIVEVRELACERVAVRIELDDHNRLASHCTIWELYDHQGHLLSMLQDLGDREIWLTTGFRRKE</sequence>
<dbReference type="OrthoDB" id="9834966at2"/>
<dbReference type="AlphaFoldDB" id="A0A5C6CPU4"/>
<evidence type="ECO:0000313" key="2">
    <source>
        <dbReference type="Proteomes" id="UP000318437"/>
    </source>
</evidence>
<reference evidence="1 2" key="1">
    <citation type="submission" date="2019-02" db="EMBL/GenBank/DDBJ databases">
        <title>Deep-cultivation of Planctomycetes and their phenomic and genomic characterization uncovers novel biology.</title>
        <authorList>
            <person name="Wiegand S."/>
            <person name="Jogler M."/>
            <person name="Boedeker C."/>
            <person name="Pinto D."/>
            <person name="Vollmers J."/>
            <person name="Rivas-Marin E."/>
            <person name="Kohn T."/>
            <person name="Peeters S.H."/>
            <person name="Heuer A."/>
            <person name="Rast P."/>
            <person name="Oberbeckmann S."/>
            <person name="Bunk B."/>
            <person name="Jeske O."/>
            <person name="Meyerdierks A."/>
            <person name="Storesund J.E."/>
            <person name="Kallscheuer N."/>
            <person name="Luecker S."/>
            <person name="Lage O.M."/>
            <person name="Pohl T."/>
            <person name="Merkel B.J."/>
            <person name="Hornburger P."/>
            <person name="Mueller R.-W."/>
            <person name="Bruemmer F."/>
            <person name="Labrenz M."/>
            <person name="Spormann A.M."/>
            <person name="Op Den Camp H."/>
            <person name="Overmann J."/>
            <person name="Amann R."/>
            <person name="Jetten M.S.M."/>
            <person name="Mascher T."/>
            <person name="Medema M.H."/>
            <person name="Devos D.P."/>
            <person name="Kaster A.-K."/>
            <person name="Ovreas L."/>
            <person name="Rohde M."/>
            <person name="Galperin M.Y."/>
            <person name="Jogler C."/>
        </authorList>
    </citation>
    <scope>NUCLEOTIDE SEQUENCE [LARGE SCALE GENOMIC DNA]</scope>
    <source>
        <strain evidence="1 2">Pla144</strain>
    </source>
</reference>
<dbReference type="RefSeq" id="WP_146451615.1">
    <property type="nucleotide sequence ID" value="NZ_SJPS01000004.1"/>
</dbReference>